<dbReference type="Proteomes" id="UP001596337">
    <property type="component" value="Unassembled WGS sequence"/>
</dbReference>
<evidence type="ECO:0000313" key="2">
    <source>
        <dbReference type="Proteomes" id="UP001596337"/>
    </source>
</evidence>
<gene>
    <name evidence="1" type="ORF">ACFQGD_10355</name>
</gene>
<evidence type="ECO:0000313" key="1">
    <source>
        <dbReference type="EMBL" id="MFC6867552.1"/>
    </source>
</evidence>
<reference evidence="2" key="1">
    <citation type="journal article" date="2019" name="Int. J. Syst. Evol. Microbiol.">
        <title>The Global Catalogue of Microorganisms (GCM) 10K type strain sequencing project: providing services to taxonomists for standard genome sequencing and annotation.</title>
        <authorList>
            <consortium name="The Broad Institute Genomics Platform"/>
            <consortium name="The Broad Institute Genome Sequencing Center for Infectious Disease"/>
            <person name="Wu L."/>
            <person name="Ma J."/>
        </authorList>
    </citation>
    <scope>NUCLEOTIDE SEQUENCE [LARGE SCALE GENOMIC DNA]</scope>
    <source>
        <strain evidence="2">KCTC 32255</strain>
    </source>
</reference>
<organism evidence="1 2">
    <name type="scientific">Haloechinothrix salitolerans</name>
    <dbReference type="NCBI Taxonomy" id="926830"/>
    <lineage>
        <taxon>Bacteria</taxon>
        <taxon>Bacillati</taxon>
        <taxon>Actinomycetota</taxon>
        <taxon>Actinomycetes</taxon>
        <taxon>Pseudonocardiales</taxon>
        <taxon>Pseudonocardiaceae</taxon>
        <taxon>Haloechinothrix</taxon>
    </lineage>
</organism>
<name>A0ABW2BWX5_9PSEU</name>
<keyword evidence="2" id="KW-1185">Reference proteome</keyword>
<dbReference type="EMBL" id="JBHSXX010000001">
    <property type="protein sequence ID" value="MFC6867552.1"/>
    <property type="molecule type" value="Genomic_DNA"/>
</dbReference>
<dbReference type="RefSeq" id="WP_345405615.1">
    <property type="nucleotide sequence ID" value="NZ_BAABLA010000120.1"/>
</dbReference>
<proteinExistence type="predicted"/>
<comment type="caution">
    <text evidence="1">The sequence shown here is derived from an EMBL/GenBank/DDBJ whole genome shotgun (WGS) entry which is preliminary data.</text>
</comment>
<sequence length="51" mass="5701">MIRYGSTAHWFARRLLYSLCAALLAGVVMSVTAVTYHHYTGQEVVDVQQAD</sequence>
<accession>A0ABW2BWX5</accession>
<protein>
    <submittedName>
        <fullName evidence="1">Uncharacterized protein</fullName>
    </submittedName>
</protein>